<evidence type="ECO:0000313" key="4">
    <source>
        <dbReference type="Proteomes" id="UP000007015"/>
    </source>
</evidence>
<keyword evidence="1" id="KW-0472">Membrane</keyword>
<dbReference type="EMBL" id="CM000127">
    <property type="protein sequence ID" value="EEC72952.1"/>
    <property type="molecule type" value="Genomic_DNA"/>
</dbReference>
<dbReference type="OMA" id="IAVIHVN"/>
<protein>
    <recommendedName>
        <fullName evidence="2">DUF4371 domain-containing protein</fullName>
    </recommendedName>
</protein>
<feature type="domain" description="DUF4371" evidence="2">
    <location>
        <begin position="1"/>
        <end position="65"/>
    </location>
</feature>
<evidence type="ECO:0000259" key="2">
    <source>
        <dbReference type="Pfam" id="PF14291"/>
    </source>
</evidence>
<proteinExistence type="predicted"/>
<name>B8AFV9_ORYSI</name>
<dbReference type="InterPro" id="IPR025398">
    <property type="entry name" value="DUF4371"/>
</dbReference>
<organism evidence="3 4">
    <name type="scientific">Oryza sativa subsp. indica</name>
    <name type="common">Rice</name>
    <dbReference type="NCBI Taxonomy" id="39946"/>
    <lineage>
        <taxon>Eukaryota</taxon>
        <taxon>Viridiplantae</taxon>
        <taxon>Streptophyta</taxon>
        <taxon>Embryophyta</taxon>
        <taxon>Tracheophyta</taxon>
        <taxon>Spermatophyta</taxon>
        <taxon>Magnoliopsida</taxon>
        <taxon>Liliopsida</taxon>
        <taxon>Poales</taxon>
        <taxon>Poaceae</taxon>
        <taxon>BOP clade</taxon>
        <taxon>Oryzoideae</taxon>
        <taxon>Oryzeae</taxon>
        <taxon>Oryzinae</taxon>
        <taxon>Oryza</taxon>
        <taxon>Oryza sativa</taxon>
    </lineage>
</organism>
<dbReference type="Proteomes" id="UP000007015">
    <property type="component" value="Chromosome 2"/>
</dbReference>
<accession>B8AFV9</accession>
<dbReference type="AlphaFoldDB" id="B8AFV9"/>
<sequence length="193" mass="22457">MAMVLRYVDKCVIVKERFVAVVHVRETTASYLKASIDALMADFNLSLSQVRGQGYDGASNMRDMFPTIVEVLEFVEEDDRDRANRDQAAGLLVYFQSFNFVFYLHLMLTVLIITNTLSLALQWKDQDIVNVVKCVRSTRGHLDDLRRHGWEKLESDVYNFCDKYDLTKLEMGEVYINPKKPRQKNRNYKQASL</sequence>
<dbReference type="PANTHER" id="PTHR11697">
    <property type="entry name" value="GENERAL TRANSCRIPTION FACTOR 2-RELATED ZINC FINGER PROTEIN"/>
    <property type="match status" value="1"/>
</dbReference>
<dbReference type="STRING" id="39946.B8AFV9"/>
<dbReference type="InterPro" id="IPR055298">
    <property type="entry name" value="AtLOH3-like"/>
</dbReference>
<keyword evidence="1" id="KW-1133">Transmembrane helix</keyword>
<dbReference type="PANTHER" id="PTHR11697:SF230">
    <property type="entry name" value="ZINC FINGER, MYM DOMAIN CONTAINING 1"/>
    <property type="match status" value="1"/>
</dbReference>
<reference evidence="3 4" key="1">
    <citation type="journal article" date="2005" name="PLoS Biol.">
        <title>The genomes of Oryza sativa: a history of duplications.</title>
        <authorList>
            <person name="Yu J."/>
            <person name="Wang J."/>
            <person name="Lin W."/>
            <person name="Li S."/>
            <person name="Li H."/>
            <person name="Zhou J."/>
            <person name="Ni P."/>
            <person name="Dong W."/>
            <person name="Hu S."/>
            <person name="Zeng C."/>
            <person name="Zhang J."/>
            <person name="Zhang Y."/>
            <person name="Li R."/>
            <person name="Xu Z."/>
            <person name="Li S."/>
            <person name="Li X."/>
            <person name="Zheng H."/>
            <person name="Cong L."/>
            <person name="Lin L."/>
            <person name="Yin J."/>
            <person name="Geng J."/>
            <person name="Li G."/>
            <person name="Shi J."/>
            <person name="Liu J."/>
            <person name="Lv H."/>
            <person name="Li J."/>
            <person name="Wang J."/>
            <person name="Deng Y."/>
            <person name="Ran L."/>
            <person name="Shi X."/>
            <person name="Wang X."/>
            <person name="Wu Q."/>
            <person name="Li C."/>
            <person name="Ren X."/>
            <person name="Wang J."/>
            <person name="Wang X."/>
            <person name="Li D."/>
            <person name="Liu D."/>
            <person name="Zhang X."/>
            <person name="Ji Z."/>
            <person name="Zhao W."/>
            <person name="Sun Y."/>
            <person name="Zhang Z."/>
            <person name="Bao J."/>
            <person name="Han Y."/>
            <person name="Dong L."/>
            <person name="Ji J."/>
            <person name="Chen P."/>
            <person name="Wu S."/>
            <person name="Liu J."/>
            <person name="Xiao Y."/>
            <person name="Bu D."/>
            <person name="Tan J."/>
            <person name="Yang L."/>
            <person name="Ye C."/>
            <person name="Zhang J."/>
            <person name="Xu J."/>
            <person name="Zhou Y."/>
            <person name="Yu Y."/>
            <person name="Zhang B."/>
            <person name="Zhuang S."/>
            <person name="Wei H."/>
            <person name="Liu B."/>
            <person name="Lei M."/>
            <person name="Yu H."/>
            <person name="Li Y."/>
            <person name="Xu H."/>
            <person name="Wei S."/>
            <person name="He X."/>
            <person name="Fang L."/>
            <person name="Zhang Z."/>
            <person name="Zhang Y."/>
            <person name="Huang X."/>
            <person name="Su Z."/>
            <person name="Tong W."/>
            <person name="Li J."/>
            <person name="Tong Z."/>
            <person name="Li S."/>
            <person name="Ye J."/>
            <person name="Wang L."/>
            <person name="Fang L."/>
            <person name="Lei T."/>
            <person name="Chen C."/>
            <person name="Chen H."/>
            <person name="Xu Z."/>
            <person name="Li H."/>
            <person name="Huang H."/>
            <person name="Zhang F."/>
            <person name="Xu H."/>
            <person name="Li N."/>
            <person name="Zhao C."/>
            <person name="Li S."/>
            <person name="Dong L."/>
            <person name="Huang Y."/>
            <person name="Li L."/>
            <person name="Xi Y."/>
            <person name="Qi Q."/>
            <person name="Li W."/>
            <person name="Zhang B."/>
            <person name="Hu W."/>
            <person name="Zhang Y."/>
            <person name="Tian X."/>
            <person name="Jiao Y."/>
            <person name="Liang X."/>
            <person name="Jin J."/>
            <person name="Gao L."/>
            <person name="Zheng W."/>
            <person name="Hao B."/>
            <person name="Liu S."/>
            <person name="Wang W."/>
            <person name="Yuan L."/>
            <person name="Cao M."/>
            <person name="McDermott J."/>
            <person name="Samudrala R."/>
            <person name="Wang J."/>
            <person name="Wong G.K."/>
            <person name="Yang H."/>
        </authorList>
    </citation>
    <scope>NUCLEOTIDE SEQUENCE [LARGE SCALE GENOMIC DNA]</scope>
    <source>
        <strain evidence="4">cv. 93-11</strain>
    </source>
</reference>
<evidence type="ECO:0000313" key="3">
    <source>
        <dbReference type="EMBL" id="EEC72952.1"/>
    </source>
</evidence>
<dbReference type="Pfam" id="PF14291">
    <property type="entry name" value="DUF4371"/>
    <property type="match status" value="1"/>
</dbReference>
<dbReference type="HOGENOM" id="CLU_1410895_0_0_1"/>
<keyword evidence="4" id="KW-1185">Reference proteome</keyword>
<feature type="transmembrane region" description="Helical" evidence="1">
    <location>
        <begin position="100"/>
        <end position="121"/>
    </location>
</feature>
<keyword evidence="1" id="KW-0812">Transmembrane</keyword>
<gene>
    <name evidence="3" type="ORF">OsI_06833</name>
</gene>
<dbReference type="Gramene" id="BGIOSGA006655-TA">
    <property type="protein sequence ID" value="BGIOSGA006655-PA"/>
    <property type="gene ID" value="BGIOSGA006655"/>
</dbReference>
<evidence type="ECO:0000256" key="1">
    <source>
        <dbReference type="SAM" id="Phobius"/>
    </source>
</evidence>